<dbReference type="PANTHER" id="PTHR19370">
    <property type="entry name" value="NADH-CYTOCHROME B5 REDUCTASE"/>
    <property type="match status" value="1"/>
</dbReference>
<evidence type="ECO:0000256" key="6">
    <source>
        <dbReference type="ARBA" id="ARBA00022692"/>
    </source>
</evidence>
<dbReference type="EC" id="1.6.2.2" evidence="4"/>
<dbReference type="KEGG" id="acan:ACA1_096970"/>
<dbReference type="RefSeq" id="XP_004335027.1">
    <property type="nucleotide sequence ID" value="XM_004334979.1"/>
</dbReference>
<evidence type="ECO:0000256" key="1">
    <source>
        <dbReference type="ARBA" id="ARBA00001974"/>
    </source>
</evidence>
<evidence type="ECO:0000256" key="13">
    <source>
        <dbReference type="ARBA" id="ARBA00023136"/>
    </source>
</evidence>
<feature type="binding site" evidence="14">
    <location>
        <position position="152"/>
    </location>
    <ligand>
        <name>FAD</name>
        <dbReference type="ChEBI" id="CHEBI:57692"/>
    </ligand>
</feature>
<evidence type="ECO:0000256" key="2">
    <source>
        <dbReference type="ARBA" id="ARBA00004294"/>
    </source>
</evidence>
<accession>L8GJL0</accession>
<dbReference type="Pfam" id="PF00175">
    <property type="entry name" value="NAD_binding_1"/>
    <property type="match status" value="1"/>
</dbReference>
<evidence type="ECO:0000256" key="3">
    <source>
        <dbReference type="ARBA" id="ARBA00006105"/>
    </source>
</evidence>
<dbReference type="OrthoDB" id="432685at2759"/>
<evidence type="ECO:0000256" key="15">
    <source>
        <dbReference type="SAM" id="Phobius"/>
    </source>
</evidence>
<evidence type="ECO:0000259" key="16">
    <source>
        <dbReference type="PROSITE" id="PS51384"/>
    </source>
</evidence>
<dbReference type="InterPro" id="IPR017927">
    <property type="entry name" value="FAD-bd_FR_type"/>
</dbReference>
<evidence type="ECO:0000313" key="17">
    <source>
        <dbReference type="EMBL" id="ELR13014.1"/>
    </source>
</evidence>
<evidence type="ECO:0000313" key="18">
    <source>
        <dbReference type="Proteomes" id="UP000011083"/>
    </source>
</evidence>
<evidence type="ECO:0000256" key="4">
    <source>
        <dbReference type="ARBA" id="ARBA00012011"/>
    </source>
</evidence>
<evidence type="ECO:0000256" key="5">
    <source>
        <dbReference type="ARBA" id="ARBA00022630"/>
    </source>
</evidence>
<evidence type="ECO:0000256" key="8">
    <source>
        <dbReference type="ARBA" id="ARBA00022827"/>
    </source>
</evidence>
<feature type="binding site" evidence="14">
    <location>
        <position position="130"/>
    </location>
    <ligand>
        <name>FAD</name>
        <dbReference type="ChEBI" id="CHEBI:57692"/>
    </ligand>
</feature>
<dbReference type="PRINTS" id="PR00406">
    <property type="entry name" value="CYTB5RDTASE"/>
</dbReference>
<dbReference type="GO" id="GO:0005741">
    <property type="term" value="C:mitochondrial outer membrane"/>
    <property type="evidence" value="ECO:0007669"/>
    <property type="project" value="UniProtKB-SubCell"/>
</dbReference>
<keyword evidence="13 15" id="KW-0472">Membrane</keyword>
<dbReference type="GO" id="GO:0090524">
    <property type="term" value="F:cytochrome-b5 reductase activity, acting on NADH"/>
    <property type="evidence" value="ECO:0007669"/>
    <property type="project" value="UniProtKB-EC"/>
</dbReference>
<keyword evidence="5 14" id="KW-0285">Flavoprotein</keyword>
<dbReference type="Pfam" id="PF00970">
    <property type="entry name" value="FAD_binding_6"/>
    <property type="match status" value="1"/>
</dbReference>
<sequence length="301" mass="32981">MALLLALSDFINLSDPTVIGGLIVGAITIFAVGRFLFASDSAQPAKKADNVVGKGKEVSKDVPAARPAPVRTGVLDPSKFQKFALKERIELNHNTRLYRFALPNETDVLGLPIGQHMSFRAVIDGKEVYRPYTPTSSDDDLGHFDLVYPQGKMSQYIDNMKVGELIDVKGPKGLFTYTPNMKRAFGMLAGGTGITPMLQVIQAILKNPADRTQVSLIFANVAEDDILVRSTLEDLAAKNPDRFKLHYTLDKGFITADMVAEHCPAPADDVMILMCGPTPMVNAQIGNLQKLGYSENQYFKF</sequence>
<name>L8GJL0_ACACF</name>
<reference evidence="17 18" key="1">
    <citation type="journal article" date="2013" name="Genome Biol.">
        <title>Genome of Acanthamoeba castellanii highlights extensive lateral gene transfer and early evolution of tyrosine kinase signaling.</title>
        <authorList>
            <person name="Clarke M."/>
            <person name="Lohan A.J."/>
            <person name="Liu B."/>
            <person name="Lagkouvardos I."/>
            <person name="Roy S."/>
            <person name="Zafar N."/>
            <person name="Bertelli C."/>
            <person name="Schilde C."/>
            <person name="Kianianmomeni A."/>
            <person name="Burglin T.R."/>
            <person name="Frech C."/>
            <person name="Turcotte B."/>
            <person name="Kopec K.O."/>
            <person name="Synnott J.M."/>
            <person name="Choo C."/>
            <person name="Paponov I."/>
            <person name="Finkler A."/>
            <person name="Soon Heng Tan C."/>
            <person name="Hutchins A.P."/>
            <person name="Weinmeier T."/>
            <person name="Rattei T."/>
            <person name="Chu J.S."/>
            <person name="Gimenez G."/>
            <person name="Irimia M."/>
            <person name="Rigden D.J."/>
            <person name="Fitzpatrick D.A."/>
            <person name="Lorenzo-Morales J."/>
            <person name="Bateman A."/>
            <person name="Chiu C.H."/>
            <person name="Tang P."/>
            <person name="Hegemann P."/>
            <person name="Fromm H."/>
            <person name="Raoult D."/>
            <person name="Greub G."/>
            <person name="Miranda-Saavedra D."/>
            <person name="Chen N."/>
            <person name="Nash P."/>
            <person name="Ginger M.L."/>
            <person name="Horn M."/>
            <person name="Schaap P."/>
            <person name="Caler L."/>
            <person name="Loftus B."/>
        </authorList>
    </citation>
    <scope>NUCLEOTIDE SEQUENCE [LARGE SCALE GENOMIC DNA]</scope>
    <source>
        <strain evidence="17 18">Neff</strain>
    </source>
</reference>
<keyword evidence="9 15" id="KW-1133">Transmembrane helix</keyword>
<dbReference type="InterPro" id="IPR017938">
    <property type="entry name" value="Riboflavin_synthase-like_b-brl"/>
</dbReference>
<dbReference type="GO" id="GO:0022900">
    <property type="term" value="P:electron transport chain"/>
    <property type="evidence" value="ECO:0007669"/>
    <property type="project" value="TreeGrafter"/>
</dbReference>
<keyword evidence="8 14" id="KW-0274">FAD</keyword>
<dbReference type="VEuPathDB" id="AmoebaDB:ACA1_096970"/>
<comment type="similarity">
    <text evidence="3">Belongs to the flavoprotein pyridine nucleotide cytochrome reductase family.</text>
</comment>
<keyword evidence="12" id="KW-0496">Mitochondrion</keyword>
<evidence type="ECO:0000256" key="7">
    <source>
        <dbReference type="ARBA" id="ARBA00022787"/>
    </source>
</evidence>
<organism evidence="17 18">
    <name type="scientific">Acanthamoeba castellanii (strain ATCC 30010 / Neff)</name>
    <dbReference type="NCBI Taxonomy" id="1257118"/>
    <lineage>
        <taxon>Eukaryota</taxon>
        <taxon>Amoebozoa</taxon>
        <taxon>Discosea</taxon>
        <taxon>Longamoebia</taxon>
        <taxon>Centramoebida</taxon>
        <taxon>Acanthamoebidae</taxon>
        <taxon>Acanthamoeba</taxon>
    </lineage>
</organism>
<feature type="binding site" evidence="14">
    <location>
        <position position="153"/>
    </location>
    <ligand>
        <name>FAD</name>
        <dbReference type="ChEBI" id="CHEBI:57692"/>
    </ligand>
</feature>
<dbReference type="Gene3D" id="2.40.30.10">
    <property type="entry name" value="Translation factors"/>
    <property type="match status" value="1"/>
</dbReference>
<dbReference type="CDD" id="cd06183">
    <property type="entry name" value="cyt_b5_reduct_like"/>
    <property type="match status" value="1"/>
</dbReference>
<keyword evidence="6 15" id="KW-0812">Transmembrane</keyword>
<evidence type="ECO:0000256" key="9">
    <source>
        <dbReference type="ARBA" id="ARBA00022989"/>
    </source>
</evidence>
<evidence type="ECO:0000256" key="10">
    <source>
        <dbReference type="ARBA" id="ARBA00023002"/>
    </source>
</evidence>
<dbReference type="OMA" id="CLDPENW"/>
<feature type="binding site" evidence="14">
    <location>
        <position position="147"/>
    </location>
    <ligand>
        <name>FAD</name>
        <dbReference type="ChEBI" id="CHEBI:57692"/>
    </ligand>
</feature>
<dbReference type="PROSITE" id="PS51384">
    <property type="entry name" value="FAD_FR"/>
    <property type="match status" value="1"/>
</dbReference>
<dbReference type="Gene3D" id="3.40.50.80">
    <property type="entry name" value="Nucleotide-binding domain of ferredoxin-NADP reductase (FNR) module"/>
    <property type="match status" value="1"/>
</dbReference>
<dbReference type="FunFam" id="3.40.50.80:FF:000019">
    <property type="entry name" value="NADH-cytochrome b5 reductase"/>
    <property type="match status" value="1"/>
</dbReference>
<protein>
    <recommendedName>
        <fullName evidence="4">cytochrome-b5 reductase</fullName>
        <ecNumber evidence="4">1.6.2.2</ecNumber>
    </recommendedName>
</protein>
<gene>
    <name evidence="17" type="ORF">ACA1_096970</name>
</gene>
<dbReference type="InterPro" id="IPR001834">
    <property type="entry name" value="CBR-like"/>
</dbReference>
<dbReference type="InterPro" id="IPR039261">
    <property type="entry name" value="FNR_nucleotide-bd"/>
</dbReference>
<feature type="binding site" evidence="14">
    <location>
        <position position="132"/>
    </location>
    <ligand>
        <name>FAD</name>
        <dbReference type="ChEBI" id="CHEBI:57692"/>
    </ligand>
</feature>
<proteinExistence type="inferred from homology"/>
<dbReference type="STRING" id="1257118.L8GJL0"/>
<comment type="cofactor">
    <cofactor evidence="1 14">
        <name>FAD</name>
        <dbReference type="ChEBI" id="CHEBI:57692"/>
    </cofactor>
</comment>
<feature type="binding site" evidence="14">
    <location>
        <position position="131"/>
    </location>
    <ligand>
        <name>FAD</name>
        <dbReference type="ChEBI" id="CHEBI:57692"/>
    </ligand>
</feature>
<keyword evidence="18" id="KW-1185">Reference proteome</keyword>
<keyword evidence="11" id="KW-0520">NAD</keyword>
<keyword evidence="7" id="KW-1000">Mitochondrion outer membrane</keyword>
<feature type="binding site" evidence="14">
    <location>
        <position position="195"/>
    </location>
    <ligand>
        <name>FAD</name>
        <dbReference type="ChEBI" id="CHEBI:57692"/>
    </ligand>
</feature>
<dbReference type="EMBL" id="KB008103">
    <property type="protein sequence ID" value="ELR13014.1"/>
    <property type="molecule type" value="Genomic_DNA"/>
</dbReference>
<evidence type="ECO:0000256" key="12">
    <source>
        <dbReference type="ARBA" id="ARBA00023128"/>
    </source>
</evidence>
<comment type="subcellular location">
    <subcellularLocation>
        <location evidence="2">Mitochondrion outer membrane</location>
    </subcellularLocation>
</comment>
<feature type="domain" description="FAD-binding FR-type" evidence="16">
    <location>
        <begin position="78"/>
        <end position="178"/>
    </location>
</feature>
<dbReference type="AlphaFoldDB" id="L8GJL0"/>
<feature type="binding site" evidence="14">
    <location>
        <position position="154"/>
    </location>
    <ligand>
        <name>FAD</name>
        <dbReference type="ChEBI" id="CHEBI:57692"/>
    </ligand>
</feature>
<dbReference type="GeneID" id="14913412"/>
<dbReference type="Proteomes" id="UP000011083">
    <property type="component" value="Unassembled WGS sequence"/>
</dbReference>
<dbReference type="FunFam" id="2.40.30.10:FF:000032">
    <property type="entry name" value="NADH-cytochrome b5 reductase"/>
    <property type="match status" value="1"/>
</dbReference>
<keyword evidence="10" id="KW-0560">Oxidoreductase</keyword>
<dbReference type="InterPro" id="IPR001433">
    <property type="entry name" value="OxRdtase_FAD/NAD-bd"/>
</dbReference>
<evidence type="ECO:0000256" key="14">
    <source>
        <dbReference type="PIRSR" id="PIRSR601834-1"/>
    </source>
</evidence>
<evidence type="ECO:0000256" key="11">
    <source>
        <dbReference type="ARBA" id="ARBA00023027"/>
    </source>
</evidence>
<dbReference type="InterPro" id="IPR008333">
    <property type="entry name" value="Cbr1-like_FAD-bd_dom"/>
</dbReference>
<dbReference type="SUPFAM" id="SSF63380">
    <property type="entry name" value="Riboflavin synthase domain-like"/>
    <property type="match status" value="1"/>
</dbReference>
<feature type="transmembrane region" description="Helical" evidence="15">
    <location>
        <begin position="18"/>
        <end position="37"/>
    </location>
</feature>
<dbReference type="SUPFAM" id="SSF52343">
    <property type="entry name" value="Ferredoxin reductase-like, C-terminal NADP-linked domain"/>
    <property type="match status" value="1"/>
</dbReference>
<dbReference type="PANTHER" id="PTHR19370:SF184">
    <property type="entry name" value="NADH-CYTOCHROME B5 REDUCTASE-LIKE"/>
    <property type="match status" value="1"/>
</dbReference>